<evidence type="ECO:0000313" key="1">
    <source>
        <dbReference type="EMBL" id="MBW7456288.1"/>
    </source>
</evidence>
<keyword evidence="2" id="KW-1185">Reference proteome</keyword>
<dbReference type="RefSeq" id="WP_210037462.1">
    <property type="nucleotide sequence ID" value="NZ_JBHLVU010000004.1"/>
</dbReference>
<name>A0ABS7C5T6_9BACL</name>
<protein>
    <submittedName>
        <fullName evidence="1">Uncharacterized protein</fullName>
    </submittedName>
</protein>
<gene>
    <name evidence="1" type="ORF">K0U00_19835</name>
</gene>
<dbReference type="Proteomes" id="UP001519887">
    <property type="component" value="Unassembled WGS sequence"/>
</dbReference>
<reference evidence="1 2" key="1">
    <citation type="submission" date="2021-07" db="EMBL/GenBank/DDBJ databases">
        <title>Paenibacillus radiodurans sp. nov., isolated from the southeastern edge of Tengger Desert.</title>
        <authorList>
            <person name="Zhang G."/>
        </authorList>
    </citation>
    <scope>NUCLEOTIDE SEQUENCE [LARGE SCALE GENOMIC DNA]</scope>
    <source>
        <strain evidence="1 2">CCM 7311</strain>
    </source>
</reference>
<proteinExistence type="predicted"/>
<sequence length="591" mass="66760">MFTTERQSTHHQMQTVLLDYMKTISGWIDGETGAIEDRWDTIYSENYTAGTAAVIFAGGASFSGDKEITDTALHLIRRSTVRLKDLNAAPFTRLFIYHFGMMALLMLPEEVRNRHKGEFAEDFLHGEPQDCGTINLNCAALQLGNELFLEKLGYRPANEAFIEQLMALIEEREHEGFLNDSFDYHDQETFREHDGMPISYSAFIMFILTGVLAAIEEWPPAHQEIRTRLEILIEKGQQWLNHATSFDGTYAMMERSRHQMFTWGSFVTYQAYAGMGDEGLFTRAFQSWLPYKKADGTYSITPNYLPHELRTGYEWYTLVNCYGILGMTGISVAERIISRNLQMERANERSPLPANNQYMDLRSGYAFIRSHDDFFAVSLRMHLGKYSPALCGFHYRVNGSKPPLAEPKLNVNGLAAGLYQQSYDLGAWEGFLLRDAAGNLCFPDMTSNPEVQWLDNGIAMTAQNEHLVCRKTISLIGSGIEWTYQLKVNKDFVSCEHILPLLLTDGRSGTRLEARTGHGWKLSYGDAKYEISCDACDNIIRTPEAVYSNTNNLSLSRSLLSVSGVSANLSLVVSGPLKAGDECSWTTRFVE</sequence>
<evidence type="ECO:0000313" key="2">
    <source>
        <dbReference type="Proteomes" id="UP001519887"/>
    </source>
</evidence>
<accession>A0ABS7C5T6</accession>
<comment type="caution">
    <text evidence="1">The sequence shown here is derived from an EMBL/GenBank/DDBJ whole genome shotgun (WGS) entry which is preliminary data.</text>
</comment>
<dbReference type="EMBL" id="JAHZIK010000540">
    <property type="protein sequence ID" value="MBW7456288.1"/>
    <property type="molecule type" value="Genomic_DNA"/>
</dbReference>
<organism evidence="1 2">
    <name type="scientific">Paenibacillus sepulcri</name>
    <dbReference type="NCBI Taxonomy" id="359917"/>
    <lineage>
        <taxon>Bacteria</taxon>
        <taxon>Bacillati</taxon>
        <taxon>Bacillota</taxon>
        <taxon>Bacilli</taxon>
        <taxon>Bacillales</taxon>
        <taxon>Paenibacillaceae</taxon>
        <taxon>Paenibacillus</taxon>
    </lineage>
</organism>